<evidence type="ECO:0000313" key="2">
    <source>
        <dbReference type="EMBL" id="SFG14171.1"/>
    </source>
</evidence>
<evidence type="ECO:0000259" key="1">
    <source>
        <dbReference type="PROSITE" id="PS50206"/>
    </source>
</evidence>
<organism evidence="2 3">
    <name type="scientific">Pontibacter chinhatensis</name>
    <dbReference type="NCBI Taxonomy" id="1436961"/>
    <lineage>
        <taxon>Bacteria</taxon>
        <taxon>Pseudomonadati</taxon>
        <taxon>Bacteroidota</taxon>
        <taxon>Cytophagia</taxon>
        <taxon>Cytophagales</taxon>
        <taxon>Hymenobacteraceae</taxon>
        <taxon>Pontibacter</taxon>
    </lineage>
</organism>
<dbReference type="PROSITE" id="PS50206">
    <property type="entry name" value="RHODANESE_3"/>
    <property type="match status" value="1"/>
</dbReference>
<dbReference type="RefSeq" id="WP_092099362.1">
    <property type="nucleotide sequence ID" value="NZ_FOOT01000001.1"/>
</dbReference>
<dbReference type="OrthoDB" id="9808735at2"/>
<keyword evidence="3" id="KW-1185">Reference proteome</keyword>
<dbReference type="GO" id="GO:0004792">
    <property type="term" value="F:thiosulfate-cyanide sulfurtransferase activity"/>
    <property type="evidence" value="ECO:0007669"/>
    <property type="project" value="TreeGrafter"/>
</dbReference>
<dbReference type="Pfam" id="PF00581">
    <property type="entry name" value="Rhodanese"/>
    <property type="match status" value="1"/>
</dbReference>
<feature type="domain" description="Rhodanese" evidence="1">
    <location>
        <begin position="31"/>
        <end position="128"/>
    </location>
</feature>
<evidence type="ECO:0000313" key="3">
    <source>
        <dbReference type="Proteomes" id="UP000198724"/>
    </source>
</evidence>
<dbReference type="SUPFAM" id="SSF52821">
    <property type="entry name" value="Rhodanese/Cell cycle control phosphatase"/>
    <property type="match status" value="1"/>
</dbReference>
<dbReference type="InterPro" id="IPR001763">
    <property type="entry name" value="Rhodanese-like_dom"/>
</dbReference>
<sequence length="131" mass="14460">MKEGKSATDMVAEAKQQVENLSPDQVEAELAKGNATLIDIRESEELKQYGKIAGSVHAPRGMLEFYADPAQPYHKPEFDKNSRLILHCASGSRSALATATLNKMGYRNVAHLDGGFKAWRECGKSVEQHEE</sequence>
<gene>
    <name evidence="2" type="ORF">SAMN05421739_1011013</name>
</gene>
<accession>A0A1I2PL84</accession>
<dbReference type="Proteomes" id="UP000198724">
    <property type="component" value="Unassembled WGS sequence"/>
</dbReference>
<protein>
    <submittedName>
        <fullName evidence="2">Rhodanese-related sulfurtransferase</fullName>
    </submittedName>
</protein>
<dbReference type="SMART" id="SM00450">
    <property type="entry name" value="RHOD"/>
    <property type="match status" value="1"/>
</dbReference>
<dbReference type="AlphaFoldDB" id="A0A1I2PL84"/>
<dbReference type="InterPro" id="IPR036873">
    <property type="entry name" value="Rhodanese-like_dom_sf"/>
</dbReference>
<dbReference type="Gene3D" id="3.40.250.10">
    <property type="entry name" value="Rhodanese-like domain"/>
    <property type="match status" value="1"/>
</dbReference>
<keyword evidence="2" id="KW-0808">Transferase</keyword>
<dbReference type="PANTHER" id="PTHR44086:SF13">
    <property type="entry name" value="THIOSULFATE SULFURTRANSFERASE PSPE"/>
    <property type="match status" value="1"/>
</dbReference>
<dbReference type="PANTHER" id="PTHR44086">
    <property type="entry name" value="THIOSULFATE SULFURTRANSFERASE RDL2, MITOCHONDRIAL-RELATED"/>
    <property type="match status" value="1"/>
</dbReference>
<reference evidence="3" key="1">
    <citation type="submission" date="2016-10" db="EMBL/GenBank/DDBJ databases">
        <authorList>
            <person name="Varghese N."/>
            <person name="Submissions S."/>
        </authorList>
    </citation>
    <scope>NUCLEOTIDE SEQUENCE [LARGE SCALE GENOMIC DNA]</scope>
    <source>
        <strain evidence="3">LP51</strain>
    </source>
</reference>
<dbReference type="STRING" id="1436961.SAMN05421739_1011013"/>
<name>A0A1I2PL84_9BACT</name>
<dbReference type="EMBL" id="FOOT01000001">
    <property type="protein sequence ID" value="SFG14171.1"/>
    <property type="molecule type" value="Genomic_DNA"/>
</dbReference>
<dbReference type="CDD" id="cd01447">
    <property type="entry name" value="Polysulfide_ST"/>
    <property type="match status" value="1"/>
</dbReference>
<proteinExistence type="predicted"/>